<dbReference type="GO" id="GO:0016020">
    <property type="term" value="C:membrane"/>
    <property type="evidence" value="ECO:0007669"/>
    <property type="project" value="UniProtKB-SubCell"/>
</dbReference>
<feature type="transmembrane region" description="Helical" evidence="6">
    <location>
        <begin position="306"/>
        <end position="325"/>
    </location>
</feature>
<organism evidence="7 8">
    <name type="scientific">Undibacterium pigrum</name>
    <dbReference type="NCBI Taxonomy" id="401470"/>
    <lineage>
        <taxon>Bacteria</taxon>
        <taxon>Pseudomonadati</taxon>
        <taxon>Pseudomonadota</taxon>
        <taxon>Betaproteobacteria</taxon>
        <taxon>Burkholderiales</taxon>
        <taxon>Oxalobacteraceae</taxon>
        <taxon>Undibacterium</taxon>
    </lineage>
</organism>
<evidence type="ECO:0000313" key="7">
    <source>
        <dbReference type="EMBL" id="PXX43032.1"/>
    </source>
</evidence>
<dbReference type="InterPro" id="IPR002549">
    <property type="entry name" value="AI-2E-like"/>
</dbReference>
<evidence type="ECO:0000256" key="1">
    <source>
        <dbReference type="ARBA" id="ARBA00004141"/>
    </source>
</evidence>
<evidence type="ECO:0000256" key="2">
    <source>
        <dbReference type="ARBA" id="ARBA00009773"/>
    </source>
</evidence>
<feature type="transmembrane region" description="Helical" evidence="6">
    <location>
        <begin position="109"/>
        <end position="127"/>
    </location>
</feature>
<reference evidence="7 8" key="1">
    <citation type="submission" date="2018-05" db="EMBL/GenBank/DDBJ databases">
        <title>Genomic Encyclopedia of Type Strains, Phase IV (KMG-IV): sequencing the most valuable type-strain genomes for metagenomic binning, comparative biology and taxonomic classification.</title>
        <authorList>
            <person name="Goeker M."/>
        </authorList>
    </citation>
    <scope>NUCLEOTIDE SEQUENCE [LARGE SCALE GENOMIC DNA]</scope>
    <source>
        <strain evidence="7 8">DSM 19792</strain>
    </source>
</reference>
<dbReference type="EMBL" id="QJKB01000004">
    <property type="protein sequence ID" value="PXX43032.1"/>
    <property type="molecule type" value="Genomic_DNA"/>
</dbReference>
<dbReference type="RefSeq" id="WP_245936964.1">
    <property type="nucleotide sequence ID" value="NZ_QJKB01000004.1"/>
</dbReference>
<feature type="transmembrane region" description="Helical" evidence="6">
    <location>
        <begin position="267"/>
        <end position="286"/>
    </location>
</feature>
<keyword evidence="5 6" id="KW-0472">Membrane</keyword>
<dbReference type="GO" id="GO:0055085">
    <property type="term" value="P:transmembrane transport"/>
    <property type="evidence" value="ECO:0007669"/>
    <property type="project" value="TreeGrafter"/>
</dbReference>
<feature type="transmembrane region" description="Helical" evidence="6">
    <location>
        <begin position="203"/>
        <end position="230"/>
    </location>
</feature>
<keyword evidence="4 6" id="KW-1133">Transmembrane helix</keyword>
<sequence length="412" mass="45115">MDMPISDDRIADDAKTVTKNESVVEYPDAVEIDPASATEAQTDAQPLLFPRVHVDARGVALTVLATIAFIFALRAAQRFFIPLTFGIFIAYTLSPLVDALQRWRMPRALATTIVMISMLTIFVTQISSLHTEFDAILDQLPVATRKFSNEMSKLQYGQGGLMQKMQTAATEIEKATSQATTGVPQNVKKTVVNETPVLKLRELLLAGSLGIMDLLGQTVMMLFLIFFLLLSGDKFKRKLVKITGPSLTQKRVTVQILSKINTSVQQYMFMLLVTNGLLALLTWIAFHLIGLENAGAWAVTAGLLHIIPYFGSILMALAAFLIAYVQFGTISMALLVAGVSMAIATMVGMLVTTWMTGRITRMNAAAVFISLLFWGWLWGAWGLLLGVPIIVIVKVVSEHVDGMQAVAELLSE</sequence>
<dbReference type="Proteomes" id="UP000247792">
    <property type="component" value="Unassembled WGS sequence"/>
</dbReference>
<evidence type="ECO:0000256" key="5">
    <source>
        <dbReference type="ARBA" id="ARBA00023136"/>
    </source>
</evidence>
<evidence type="ECO:0000256" key="6">
    <source>
        <dbReference type="SAM" id="Phobius"/>
    </source>
</evidence>
<comment type="similarity">
    <text evidence="2">Belongs to the autoinducer-2 exporter (AI-2E) (TC 2.A.86) family.</text>
</comment>
<gene>
    <name evidence="7" type="ORF">DFR42_10432</name>
</gene>
<keyword evidence="8" id="KW-1185">Reference proteome</keyword>
<evidence type="ECO:0000313" key="8">
    <source>
        <dbReference type="Proteomes" id="UP000247792"/>
    </source>
</evidence>
<feature type="transmembrane region" description="Helical" evidence="6">
    <location>
        <begin position="367"/>
        <end position="393"/>
    </location>
</feature>
<feature type="transmembrane region" description="Helical" evidence="6">
    <location>
        <begin position="332"/>
        <end position="355"/>
    </location>
</feature>
<dbReference type="AlphaFoldDB" id="A0A318JRR3"/>
<comment type="caution">
    <text evidence="7">The sequence shown here is derived from an EMBL/GenBank/DDBJ whole genome shotgun (WGS) entry which is preliminary data.</text>
</comment>
<dbReference type="Pfam" id="PF01594">
    <property type="entry name" value="AI-2E_transport"/>
    <property type="match status" value="1"/>
</dbReference>
<dbReference type="PANTHER" id="PTHR21716">
    <property type="entry name" value="TRANSMEMBRANE PROTEIN"/>
    <property type="match status" value="1"/>
</dbReference>
<comment type="subcellular location">
    <subcellularLocation>
        <location evidence="1">Membrane</location>
        <topology evidence="1">Multi-pass membrane protein</topology>
    </subcellularLocation>
</comment>
<dbReference type="PANTHER" id="PTHR21716:SF16">
    <property type="entry name" value="BLL1467 PROTEIN"/>
    <property type="match status" value="1"/>
</dbReference>
<evidence type="ECO:0000256" key="4">
    <source>
        <dbReference type="ARBA" id="ARBA00022989"/>
    </source>
</evidence>
<evidence type="ECO:0000256" key="3">
    <source>
        <dbReference type="ARBA" id="ARBA00022692"/>
    </source>
</evidence>
<feature type="transmembrane region" description="Helical" evidence="6">
    <location>
        <begin position="79"/>
        <end position="97"/>
    </location>
</feature>
<keyword evidence="3 6" id="KW-0812">Transmembrane</keyword>
<feature type="transmembrane region" description="Helical" evidence="6">
    <location>
        <begin position="54"/>
        <end position="73"/>
    </location>
</feature>
<name>A0A318JRR3_9BURK</name>
<protein>
    <submittedName>
        <fullName evidence="7">Putative PurR-regulated permease PerM</fullName>
    </submittedName>
</protein>
<accession>A0A318JRR3</accession>
<proteinExistence type="inferred from homology"/>